<feature type="coiled-coil region" evidence="1">
    <location>
        <begin position="592"/>
        <end position="619"/>
    </location>
</feature>
<evidence type="ECO:0000256" key="2">
    <source>
        <dbReference type="SAM" id="MobiDB-lite"/>
    </source>
</evidence>
<keyword evidence="5" id="KW-1185">Reference proteome</keyword>
<dbReference type="EMBL" id="BSUM01000001">
    <property type="protein sequence ID" value="GMA31607.1"/>
    <property type="molecule type" value="Genomic_DNA"/>
</dbReference>
<evidence type="ECO:0000256" key="1">
    <source>
        <dbReference type="SAM" id="Coils"/>
    </source>
</evidence>
<accession>A0AA37XEI4</accession>
<proteinExistence type="predicted"/>
<evidence type="ECO:0000313" key="5">
    <source>
        <dbReference type="Proteomes" id="UP001157161"/>
    </source>
</evidence>
<reference evidence="4" key="2">
    <citation type="submission" date="2023-02" db="EMBL/GenBank/DDBJ databases">
        <authorList>
            <person name="Sun Q."/>
            <person name="Mori K."/>
        </authorList>
    </citation>
    <scope>NUCLEOTIDE SEQUENCE</scope>
    <source>
        <strain evidence="4">NBRC 112290</strain>
    </source>
</reference>
<gene>
    <name evidence="4" type="ORF">GCM10025875_15990</name>
</gene>
<evidence type="ECO:0000259" key="3">
    <source>
        <dbReference type="Pfam" id="PF20155"/>
    </source>
</evidence>
<protein>
    <recommendedName>
        <fullName evidence="3">Tape measure protein N-terminal domain-containing protein</fullName>
    </recommendedName>
</protein>
<reference evidence="4" key="1">
    <citation type="journal article" date="2014" name="Int. J. Syst. Evol. Microbiol.">
        <title>Complete genome sequence of Corynebacterium casei LMG S-19264T (=DSM 44701T), isolated from a smear-ripened cheese.</title>
        <authorList>
            <consortium name="US DOE Joint Genome Institute (JGI-PGF)"/>
            <person name="Walter F."/>
            <person name="Albersmeier A."/>
            <person name="Kalinowski J."/>
            <person name="Ruckert C."/>
        </authorList>
    </citation>
    <scope>NUCLEOTIDE SEQUENCE</scope>
    <source>
        <strain evidence="4">NBRC 112290</strain>
    </source>
</reference>
<dbReference type="Pfam" id="PF20155">
    <property type="entry name" value="TMP_3"/>
    <property type="match status" value="1"/>
</dbReference>
<evidence type="ECO:0000313" key="4">
    <source>
        <dbReference type="EMBL" id="GMA31607.1"/>
    </source>
</evidence>
<feature type="region of interest" description="Disordered" evidence="2">
    <location>
        <begin position="720"/>
        <end position="751"/>
    </location>
</feature>
<comment type="caution">
    <text evidence="4">The sequence shown here is derived from an EMBL/GenBank/DDBJ whole genome shotgun (WGS) entry which is preliminary data.</text>
</comment>
<dbReference type="AlphaFoldDB" id="A0AA37XEI4"/>
<sequence length="1003" mass="104619">MALTVGELVAYIRADGTQFDQQVDRSGQKFTALGTIVTGGTKAIASAFTATTGAVTALGVSVFKVGADYNRLQQSSRAALSTLLGGAEAANEQMDKLDDFARNSPFAKQVFITAQQQLLGFGVEASRVLPIMDAVQNAVAAVGGSNDQVSQVTYALAQMQGQGKLTGETLNQLGQYGIDAAGILGKEMGKTGAEIRELASKPGGIAVDKIWDPLVDGLMERFGGATANIKQQMDGALDRVKGARRDIGSALAAPFVDPKGGGMAVEWVNKVADTMRAAEAKIKPLVDLLVDRLGPSFAKVTPLLDRVRSGINGWDLSKINGQLDTLTEYGPLIAPVAAGLLALGGNTLGLGRLGLALNPVVAGIVGLVAASPELRAAGRDFFDALAPLLPVASDLAVTLAQSLLGAVNELTPAVRDILLAGADLAVTFGDSLGPAAIAVAESLVPIAGLVADVVSGIADLPTPVLLAVGAFLALRTMGAVGAVEAVWTSVRGLATTVKGLSFSSIGTGLLSAFGGPVGIAIAAVTTALTVWMTKTSESKARVRELTDAIDENTGAWGENARETTYNMLEAAGAIEKAKAAGVDLADVVSASLDPQSEAAERLKTQLAELQEAYTDIIDTEGADSYDALFGDSATKYQALVDLMIEIGVVQDEAGQAQEAFADKQRAGIVATDAHTAALRENTNELRNAGDANLSAAEAAARYVEAQDRATTAVQAKKDAEAEHTRVMEDANSTEEQRTEATENFEKATRDADSAIRDQVRSAFSDIDAKQKQNASTSDLVAAVYAARESFIAQRIAMGDTQEEAVALADSYGLIPESVVTTVELEDYVTSNLSTIVRQLQAFDGKTYTAIARVDQQGNTRSQYFPGSGLTMSHDGNLLEMMHNGGVRGRRLTPMSPIAQMVAPNSWRVVGDRAVDDEAYIPINHSSRSLAILDETARRLGKVVLPMHDGGVTSGRSTAAAQAPAAGYGTKVDVHISDASHALSTGYTVARVLDRTTTELGRAT</sequence>
<dbReference type="NCBIfam" id="TIGR02675">
    <property type="entry name" value="tape_meas_nterm"/>
    <property type="match status" value="1"/>
</dbReference>
<dbReference type="RefSeq" id="WP_284250403.1">
    <property type="nucleotide sequence ID" value="NZ_BSUM01000001.1"/>
</dbReference>
<organism evidence="4 5">
    <name type="scientific">Litorihabitans aurantiacus</name>
    <dbReference type="NCBI Taxonomy" id="1930061"/>
    <lineage>
        <taxon>Bacteria</taxon>
        <taxon>Bacillati</taxon>
        <taxon>Actinomycetota</taxon>
        <taxon>Actinomycetes</taxon>
        <taxon>Micrococcales</taxon>
        <taxon>Beutenbergiaceae</taxon>
        <taxon>Litorihabitans</taxon>
    </lineage>
</organism>
<dbReference type="Proteomes" id="UP001157161">
    <property type="component" value="Unassembled WGS sequence"/>
</dbReference>
<feature type="domain" description="Tape measure protein N-terminal" evidence="3">
    <location>
        <begin position="75"/>
        <end position="241"/>
    </location>
</feature>
<dbReference type="InterPro" id="IPR013491">
    <property type="entry name" value="Tape_meas_N"/>
</dbReference>
<keyword evidence="1" id="KW-0175">Coiled coil</keyword>
<name>A0AA37XEI4_9MICO</name>